<keyword evidence="3" id="KW-1185">Reference proteome</keyword>
<evidence type="ECO:0000259" key="1">
    <source>
        <dbReference type="Pfam" id="PF19575"/>
    </source>
</evidence>
<feature type="domain" description="Helix-turn-helix" evidence="1">
    <location>
        <begin position="17"/>
        <end position="77"/>
    </location>
</feature>
<accession>A0ABV1Y062</accession>
<gene>
    <name evidence="2" type="ORF">ABT384_31875</name>
</gene>
<organism evidence="2 3">
    <name type="scientific">Streptomyces lanatus</name>
    <dbReference type="NCBI Taxonomy" id="66900"/>
    <lineage>
        <taxon>Bacteria</taxon>
        <taxon>Bacillati</taxon>
        <taxon>Actinomycetota</taxon>
        <taxon>Actinomycetes</taxon>
        <taxon>Kitasatosporales</taxon>
        <taxon>Streptomycetaceae</taxon>
        <taxon>Streptomyces</taxon>
    </lineage>
</organism>
<comment type="caution">
    <text evidence="2">The sequence shown here is derived from an EMBL/GenBank/DDBJ whole genome shotgun (WGS) entry which is preliminary data.</text>
</comment>
<dbReference type="EMBL" id="JBEPFB010000017">
    <property type="protein sequence ID" value="MER7377239.1"/>
    <property type="molecule type" value="Genomic_DNA"/>
</dbReference>
<name>A0ABV1Y062_9ACTN</name>
<protein>
    <submittedName>
        <fullName evidence="2">Helix-turn-helix domain-containing protein</fullName>
    </submittedName>
</protein>
<reference evidence="2 3" key="1">
    <citation type="submission" date="2024-06" db="EMBL/GenBank/DDBJ databases">
        <title>The Natural Products Discovery Center: Release of the First 8490 Sequenced Strains for Exploring Actinobacteria Biosynthetic Diversity.</title>
        <authorList>
            <person name="Kalkreuter E."/>
            <person name="Kautsar S.A."/>
            <person name="Yang D."/>
            <person name="Bader C.D."/>
            <person name="Teijaro C.N."/>
            <person name="Fluegel L."/>
            <person name="Davis C.M."/>
            <person name="Simpson J.R."/>
            <person name="Lauterbach L."/>
            <person name="Steele A.D."/>
            <person name="Gui C."/>
            <person name="Meng S."/>
            <person name="Li G."/>
            <person name="Viehrig K."/>
            <person name="Ye F."/>
            <person name="Su P."/>
            <person name="Kiefer A.F."/>
            <person name="Nichols A."/>
            <person name="Cepeda A.J."/>
            <person name="Yan W."/>
            <person name="Fan B."/>
            <person name="Jiang Y."/>
            <person name="Adhikari A."/>
            <person name="Zheng C.-J."/>
            <person name="Schuster L."/>
            <person name="Cowan T.M."/>
            <person name="Smanski M.J."/>
            <person name="Chevrette M.G."/>
            <person name="De Carvalho L.P.S."/>
            <person name="Shen B."/>
        </authorList>
    </citation>
    <scope>NUCLEOTIDE SEQUENCE [LARGE SCALE GENOMIC DNA]</scope>
    <source>
        <strain evidence="2 3">NPDC000155</strain>
    </source>
</reference>
<evidence type="ECO:0000313" key="2">
    <source>
        <dbReference type="EMBL" id="MER7377239.1"/>
    </source>
</evidence>
<dbReference type="RefSeq" id="WP_350896213.1">
    <property type="nucleotide sequence ID" value="NZ_JBEPFB010000017.1"/>
</dbReference>
<evidence type="ECO:0000313" key="3">
    <source>
        <dbReference type="Proteomes" id="UP001486207"/>
    </source>
</evidence>
<proteinExistence type="predicted"/>
<dbReference type="Proteomes" id="UP001486207">
    <property type="component" value="Unassembled WGS sequence"/>
</dbReference>
<dbReference type="InterPro" id="IPR045745">
    <property type="entry name" value="HTH_58_Actinobacteria-type"/>
</dbReference>
<sequence>MRQDPHAKGRTEEGIMLSKHAWITGRPRRRLGDAIGRAYVQGVPIRTLADISGRSFGSVRQLLIEADVVLSPRGGRTGRAGQSPQQIVAARHFERELANLCQESWELGILCQESNDVFRGSAGRPSRPGRR</sequence>
<dbReference type="Pfam" id="PF19575">
    <property type="entry name" value="HTH_58"/>
    <property type="match status" value="1"/>
</dbReference>